<evidence type="ECO:0000256" key="5">
    <source>
        <dbReference type="ARBA" id="ARBA00023136"/>
    </source>
</evidence>
<keyword evidence="9" id="KW-1185">Reference proteome</keyword>
<dbReference type="STRING" id="649764.HMPREF0762_01312"/>
<evidence type="ECO:0000256" key="3">
    <source>
        <dbReference type="ARBA" id="ARBA00022692"/>
    </source>
</evidence>
<dbReference type="Pfam" id="PF12698">
    <property type="entry name" value="ABC2_membrane_3"/>
    <property type="match status" value="1"/>
</dbReference>
<dbReference type="InterPro" id="IPR013525">
    <property type="entry name" value="ABC2_TM"/>
</dbReference>
<keyword evidence="3 6" id="KW-0812">Transmembrane</keyword>
<dbReference type="EMBL" id="ACUX02000007">
    <property type="protein sequence ID" value="EEZ61231.1"/>
    <property type="molecule type" value="Genomic_DNA"/>
</dbReference>
<sequence>MSIFRTALRIVAAHRAYVLVYLILLSMLGLFMGLANGVSNSETVTDPKPVVAVVDRDGSQLSHAVADYLSTVGEMTEIDDSARALQDAAAEDRIQYVLVIPEGFQHDFEEAVASGTDAPSLDSVVSYRSGAAMLMNTRTASFLGQVYTYLGTTAHDVEEAVTLADDTMADRAETELIPADTTPLSNSLTIYLQFSTYPLFAFIVVAISMFMDKLNRRAIRGRTLGSPIPSFSRSTQIFSACLLIGLIGWFWICLLGLAVFGGDMEASSWPLLVVAGAAMLAYALCAVAIGFLLGQAGLKDNAVNAVANILGMVLSFLGGAWISLEFMPDAVVKIAHFTPSYWTNSMITGAAHADSASMQTIAPLIGDCGIALLFALAIFLVAVAIGRARNANA</sequence>
<dbReference type="GeneID" id="85007815"/>
<feature type="transmembrane region" description="Helical" evidence="6">
    <location>
        <begin position="305"/>
        <end position="324"/>
    </location>
</feature>
<accession>D0WH44</accession>
<evidence type="ECO:0000256" key="1">
    <source>
        <dbReference type="ARBA" id="ARBA00004651"/>
    </source>
</evidence>
<gene>
    <name evidence="8" type="ORF">HMPREF0762_01312</name>
</gene>
<dbReference type="AlphaFoldDB" id="D0WH44"/>
<organism evidence="8 9">
    <name type="scientific">Slackia exigua (strain ATCC 700122 / DSM 15923 / CIP 105133 / JCM 11022 / KCTC 5966 / S-7)</name>
    <dbReference type="NCBI Taxonomy" id="649764"/>
    <lineage>
        <taxon>Bacteria</taxon>
        <taxon>Bacillati</taxon>
        <taxon>Actinomycetota</taxon>
        <taxon>Coriobacteriia</taxon>
        <taxon>Eggerthellales</taxon>
        <taxon>Eggerthellaceae</taxon>
        <taxon>Slackia</taxon>
    </lineage>
</organism>
<reference evidence="8" key="1">
    <citation type="submission" date="2009-10" db="EMBL/GenBank/DDBJ databases">
        <authorList>
            <person name="Weinstock G."/>
            <person name="Sodergren E."/>
            <person name="Clifton S."/>
            <person name="Fulton L."/>
            <person name="Fulton B."/>
            <person name="Courtney L."/>
            <person name="Fronick C."/>
            <person name="Harrison M."/>
            <person name="Strong C."/>
            <person name="Farmer C."/>
            <person name="Delahaunty K."/>
            <person name="Markovic C."/>
            <person name="Hall O."/>
            <person name="Minx P."/>
            <person name="Tomlinson C."/>
            <person name="Mitreva M."/>
            <person name="Nelson J."/>
            <person name="Hou S."/>
            <person name="Wollam A."/>
            <person name="Pepin K.H."/>
            <person name="Johnson M."/>
            <person name="Bhonagiri V."/>
            <person name="Nash W.E."/>
            <person name="Warren W."/>
            <person name="Chinwalla A."/>
            <person name="Mardis E.R."/>
            <person name="Wilson R.K."/>
        </authorList>
    </citation>
    <scope>NUCLEOTIDE SEQUENCE [LARGE SCALE GENOMIC DNA]</scope>
    <source>
        <strain evidence="8">ATCC 700122</strain>
    </source>
</reference>
<keyword evidence="5 6" id="KW-0472">Membrane</keyword>
<proteinExistence type="predicted"/>
<evidence type="ECO:0000256" key="2">
    <source>
        <dbReference type="ARBA" id="ARBA00022475"/>
    </source>
</evidence>
<keyword evidence="4 6" id="KW-1133">Transmembrane helix</keyword>
<name>D0WH44_SLAES</name>
<dbReference type="InterPro" id="IPR051449">
    <property type="entry name" value="ABC-2_transporter_component"/>
</dbReference>
<feature type="transmembrane region" description="Helical" evidence="6">
    <location>
        <begin position="190"/>
        <end position="210"/>
    </location>
</feature>
<dbReference type="RefSeq" id="WP_006362564.1">
    <property type="nucleotide sequence ID" value="NZ_GG700630.1"/>
</dbReference>
<dbReference type="eggNOG" id="COG0842">
    <property type="taxonomic scope" value="Bacteria"/>
</dbReference>
<dbReference type="GO" id="GO:0140359">
    <property type="term" value="F:ABC-type transporter activity"/>
    <property type="evidence" value="ECO:0007669"/>
    <property type="project" value="InterPro"/>
</dbReference>
<comment type="caution">
    <text evidence="8">The sequence shown here is derived from an EMBL/GenBank/DDBJ whole genome shotgun (WGS) entry which is preliminary data.</text>
</comment>
<dbReference type="Gene3D" id="3.40.1710.10">
    <property type="entry name" value="abc type-2 transporter like domain"/>
    <property type="match status" value="1"/>
</dbReference>
<feature type="domain" description="ABC-2 type transporter transmembrane" evidence="7">
    <location>
        <begin position="22"/>
        <end position="383"/>
    </location>
</feature>
<dbReference type="PANTHER" id="PTHR30294:SF29">
    <property type="entry name" value="MULTIDRUG ABC TRANSPORTER PERMEASE YBHS-RELATED"/>
    <property type="match status" value="1"/>
</dbReference>
<protein>
    <recommendedName>
        <fullName evidence="7">ABC-2 type transporter transmembrane domain-containing protein</fullName>
    </recommendedName>
</protein>
<feature type="transmembrane region" description="Helical" evidence="6">
    <location>
        <begin position="364"/>
        <end position="385"/>
    </location>
</feature>
<dbReference type="Proteomes" id="UP000006001">
    <property type="component" value="Unassembled WGS sequence"/>
</dbReference>
<dbReference type="HOGENOM" id="CLU_051632_0_0_11"/>
<evidence type="ECO:0000313" key="8">
    <source>
        <dbReference type="EMBL" id="EEZ61231.1"/>
    </source>
</evidence>
<dbReference type="GO" id="GO:0005886">
    <property type="term" value="C:plasma membrane"/>
    <property type="evidence" value="ECO:0007669"/>
    <property type="project" value="UniProtKB-SubCell"/>
</dbReference>
<evidence type="ECO:0000313" key="9">
    <source>
        <dbReference type="Proteomes" id="UP000006001"/>
    </source>
</evidence>
<evidence type="ECO:0000256" key="6">
    <source>
        <dbReference type="SAM" id="Phobius"/>
    </source>
</evidence>
<feature type="transmembrane region" description="Helical" evidence="6">
    <location>
        <begin position="272"/>
        <end position="293"/>
    </location>
</feature>
<comment type="subcellular location">
    <subcellularLocation>
        <location evidence="1">Cell membrane</location>
        <topology evidence="1">Multi-pass membrane protein</topology>
    </subcellularLocation>
</comment>
<evidence type="ECO:0000256" key="4">
    <source>
        <dbReference type="ARBA" id="ARBA00022989"/>
    </source>
</evidence>
<feature type="transmembrane region" description="Helical" evidence="6">
    <location>
        <begin position="237"/>
        <end position="260"/>
    </location>
</feature>
<dbReference type="PANTHER" id="PTHR30294">
    <property type="entry name" value="MEMBRANE COMPONENT OF ABC TRANSPORTER YHHJ-RELATED"/>
    <property type="match status" value="1"/>
</dbReference>
<keyword evidence="2" id="KW-1003">Cell membrane</keyword>
<feature type="transmembrane region" description="Helical" evidence="6">
    <location>
        <begin position="12"/>
        <end position="35"/>
    </location>
</feature>
<evidence type="ECO:0000259" key="7">
    <source>
        <dbReference type="Pfam" id="PF12698"/>
    </source>
</evidence>